<dbReference type="PANTHER" id="PTHR11091:SF0">
    <property type="entry name" value="MALATE DEHYDROGENASE"/>
    <property type="match status" value="1"/>
</dbReference>
<keyword evidence="2" id="KW-0560">Oxidoreductase</keyword>
<dbReference type="Proteomes" id="UP000253977">
    <property type="component" value="Unassembled WGS sequence"/>
</dbReference>
<dbReference type="EMBL" id="QPMK01000002">
    <property type="protein sequence ID" value="RDD67890.1"/>
    <property type="molecule type" value="Genomic_DNA"/>
</dbReference>
<evidence type="ECO:0000256" key="2">
    <source>
        <dbReference type="ARBA" id="ARBA00023002"/>
    </source>
</evidence>
<protein>
    <submittedName>
        <fullName evidence="4">Ldh family oxidoreductase</fullName>
    </submittedName>
</protein>
<comment type="caution">
    <text evidence="4">The sequence shown here is derived from an EMBL/GenBank/DDBJ whole genome shotgun (WGS) entry which is preliminary data.</text>
</comment>
<dbReference type="InterPro" id="IPR036111">
    <property type="entry name" value="Mal/L-sulfo/L-lacto_DH-like_sf"/>
</dbReference>
<dbReference type="InterPro" id="IPR003767">
    <property type="entry name" value="Malate/L-lactate_DH-like"/>
</dbReference>
<sequence length="376" mass="38669">MDYRHHHRAGRPAAAAEPVRKQQQRQGGKGRPVTSSSQRLPVAEAEELATRAFQRAGVSFEAARDAAEILTLAEMMGIATHGLKRVATYTARIEAGGIRAGATPRVTAPAPALRQVDGDDGLGPATARLALRKGIAAARDCGVGAVFLRRGAHLGALAPYLWIAAEAGMAAIVTTNTAPMLASAGGREALIGNNPVGLGLPGPKGAHVMLDMALSVAARSRVRAAAEMGAEIPDSWATDATGRPTTDARAAMDGLMQAIGGAKGAQLALCLDLMVATLSGAAMLSEIPNAAKAPDQPQGLGQMFLLIDAGKLLPSDEPFARLKDAARMVGGSAAVDPAHPPRLPGARAIAALRRTRKRGLDLPAPLLAELKARSGV</sequence>
<feature type="region of interest" description="Disordered" evidence="3">
    <location>
        <begin position="1"/>
        <end position="41"/>
    </location>
</feature>
<dbReference type="InterPro" id="IPR043143">
    <property type="entry name" value="Mal/L-sulf/L-lact_DH-like_NADP"/>
</dbReference>
<dbReference type="GO" id="GO:0016491">
    <property type="term" value="F:oxidoreductase activity"/>
    <property type="evidence" value="ECO:0007669"/>
    <property type="project" value="UniProtKB-KW"/>
</dbReference>
<dbReference type="Pfam" id="PF02615">
    <property type="entry name" value="Ldh_2"/>
    <property type="match status" value="1"/>
</dbReference>
<accession>A0A369TRU3</accession>
<proteinExistence type="inferred from homology"/>
<evidence type="ECO:0000313" key="4">
    <source>
        <dbReference type="EMBL" id="RDD67890.1"/>
    </source>
</evidence>
<keyword evidence="5" id="KW-1185">Reference proteome</keyword>
<evidence type="ECO:0000256" key="1">
    <source>
        <dbReference type="ARBA" id="ARBA00006056"/>
    </source>
</evidence>
<gene>
    <name evidence="4" type="ORF">DU478_02645</name>
</gene>
<evidence type="ECO:0000313" key="5">
    <source>
        <dbReference type="Proteomes" id="UP000253977"/>
    </source>
</evidence>
<feature type="compositionally biased region" description="Basic residues" evidence="3">
    <location>
        <begin position="1"/>
        <end position="10"/>
    </location>
</feature>
<evidence type="ECO:0000256" key="3">
    <source>
        <dbReference type="SAM" id="MobiDB-lite"/>
    </source>
</evidence>
<dbReference type="InterPro" id="IPR043144">
    <property type="entry name" value="Mal/L-sulf/L-lact_DH-like_ah"/>
</dbReference>
<dbReference type="Gene3D" id="1.10.1530.10">
    <property type="match status" value="1"/>
</dbReference>
<dbReference type="SUPFAM" id="SSF89733">
    <property type="entry name" value="L-sulfolactate dehydrogenase-like"/>
    <property type="match status" value="1"/>
</dbReference>
<dbReference type="AlphaFoldDB" id="A0A369TRU3"/>
<comment type="similarity">
    <text evidence="1">Belongs to the LDH2/MDH2 oxidoreductase family.</text>
</comment>
<reference evidence="4 5" key="1">
    <citation type="submission" date="2018-07" db="EMBL/GenBank/DDBJ databases">
        <title>Thalassococcus profundi sp. nov., a marine bacterium isolated from deep seawater of Okinawa Trough.</title>
        <authorList>
            <person name="Yu M."/>
        </authorList>
    </citation>
    <scope>NUCLEOTIDE SEQUENCE [LARGE SCALE GENOMIC DNA]</scope>
    <source>
        <strain evidence="4 5">WRAS1</strain>
    </source>
</reference>
<dbReference type="PANTHER" id="PTHR11091">
    <property type="entry name" value="OXIDOREDUCTASE-RELATED"/>
    <property type="match status" value="1"/>
</dbReference>
<dbReference type="Gene3D" id="3.30.1370.60">
    <property type="entry name" value="Hypothetical oxidoreductase yiak, domain 2"/>
    <property type="match status" value="1"/>
</dbReference>
<organism evidence="4 5">
    <name type="scientific">Thalassococcus profundi</name>
    <dbReference type="NCBI Taxonomy" id="2282382"/>
    <lineage>
        <taxon>Bacteria</taxon>
        <taxon>Pseudomonadati</taxon>
        <taxon>Pseudomonadota</taxon>
        <taxon>Alphaproteobacteria</taxon>
        <taxon>Rhodobacterales</taxon>
        <taxon>Roseobacteraceae</taxon>
        <taxon>Thalassococcus</taxon>
    </lineage>
</organism>
<name>A0A369TRU3_9RHOB</name>